<protein>
    <submittedName>
        <fullName evidence="5">AraC family transcriptional regulator</fullName>
    </submittedName>
</protein>
<keyword evidence="3" id="KW-0804">Transcription</keyword>
<sequence length="289" mass="31634">MTNQHPGPWDGSRPLSPRHVVRRAHAMLGRMDVVAATEQLALPTDWTIEQDRHTIIVHLDGRLDRMECVFSNGPSGRALPAPGDIWMVPAASRYAALAQGGFARFVEIGLPPPLLAGGEFPARVRHRDPFLAAAAARLAELIADPADDVGAMAAHAIAQAIELHLRHQYGRPAAPSPRRLAFDTQVRRFLADAIHATLDDPHDLESLAALVGMDVRRFTAAFRTAFGCSPWQYILDARLAEGARLLREGDRTITDIALSTGFATPSHFTTRFTRHFGVPPSRYRKLASG</sequence>
<name>A0A1Y6FQB9_9SPHN</name>
<dbReference type="Pfam" id="PF12833">
    <property type="entry name" value="HTH_18"/>
    <property type="match status" value="1"/>
</dbReference>
<dbReference type="PRINTS" id="PR00032">
    <property type="entry name" value="HTHARAC"/>
</dbReference>
<keyword evidence="1" id="KW-0805">Transcription regulation</keyword>
<evidence type="ECO:0000256" key="3">
    <source>
        <dbReference type="ARBA" id="ARBA00023163"/>
    </source>
</evidence>
<dbReference type="InterPro" id="IPR050204">
    <property type="entry name" value="AraC_XylS_family_regulators"/>
</dbReference>
<proteinExistence type="predicted"/>
<keyword evidence="2" id="KW-0238">DNA-binding</keyword>
<dbReference type="RefSeq" id="WP_133058528.1">
    <property type="nucleotide sequence ID" value="NZ_FXWL01000002.1"/>
</dbReference>
<dbReference type="AlphaFoldDB" id="A0A1Y6FQB9"/>
<reference evidence="6" key="1">
    <citation type="submission" date="2017-04" db="EMBL/GenBank/DDBJ databases">
        <authorList>
            <person name="Varghese N."/>
            <person name="Submissions S."/>
        </authorList>
    </citation>
    <scope>NUCLEOTIDE SEQUENCE [LARGE SCALE GENOMIC DNA]</scope>
    <source>
        <strain evidence="6">UI2</strain>
    </source>
</reference>
<dbReference type="SUPFAM" id="SSF46689">
    <property type="entry name" value="Homeodomain-like"/>
    <property type="match status" value="2"/>
</dbReference>
<accession>A0A1Y6FQB9</accession>
<dbReference type="GeneID" id="303002894"/>
<dbReference type="PROSITE" id="PS01124">
    <property type="entry name" value="HTH_ARAC_FAMILY_2"/>
    <property type="match status" value="1"/>
</dbReference>
<dbReference type="PANTHER" id="PTHR46796">
    <property type="entry name" value="HTH-TYPE TRANSCRIPTIONAL ACTIVATOR RHAS-RELATED"/>
    <property type="match status" value="1"/>
</dbReference>
<dbReference type="GO" id="GO:0003700">
    <property type="term" value="F:DNA-binding transcription factor activity"/>
    <property type="evidence" value="ECO:0007669"/>
    <property type="project" value="InterPro"/>
</dbReference>
<dbReference type="InterPro" id="IPR018062">
    <property type="entry name" value="HTH_AraC-typ_CS"/>
</dbReference>
<dbReference type="InterPro" id="IPR009057">
    <property type="entry name" value="Homeodomain-like_sf"/>
</dbReference>
<evidence type="ECO:0000256" key="2">
    <source>
        <dbReference type="ARBA" id="ARBA00023125"/>
    </source>
</evidence>
<evidence type="ECO:0000259" key="4">
    <source>
        <dbReference type="PROSITE" id="PS01124"/>
    </source>
</evidence>
<dbReference type="Gene3D" id="1.10.10.60">
    <property type="entry name" value="Homeodomain-like"/>
    <property type="match status" value="2"/>
</dbReference>
<dbReference type="SMART" id="SM00342">
    <property type="entry name" value="HTH_ARAC"/>
    <property type="match status" value="1"/>
</dbReference>
<dbReference type="EMBL" id="FXWL01000002">
    <property type="protein sequence ID" value="SMQ77168.1"/>
    <property type="molecule type" value="Genomic_DNA"/>
</dbReference>
<dbReference type="InterPro" id="IPR020449">
    <property type="entry name" value="Tscrpt_reg_AraC-type_HTH"/>
</dbReference>
<dbReference type="GO" id="GO:0043565">
    <property type="term" value="F:sequence-specific DNA binding"/>
    <property type="evidence" value="ECO:0007669"/>
    <property type="project" value="InterPro"/>
</dbReference>
<evidence type="ECO:0000313" key="6">
    <source>
        <dbReference type="Proteomes" id="UP000194469"/>
    </source>
</evidence>
<evidence type="ECO:0000313" key="5">
    <source>
        <dbReference type="EMBL" id="SMQ77168.1"/>
    </source>
</evidence>
<organism evidence="5 6">
    <name type="scientific">Sphingopyxis terrae subsp. ummariensis</name>
    <dbReference type="NCBI Taxonomy" id="429001"/>
    <lineage>
        <taxon>Bacteria</taxon>
        <taxon>Pseudomonadati</taxon>
        <taxon>Pseudomonadota</taxon>
        <taxon>Alphaproteobacteria</taxon>
        <taxon>Sphingomonadales</taxon>
        <taxon>Sphingomonadaceae</taxon>
        <taxon>Sphingopyxis</taxon>
    </lineage>
</organism>
<dbReference type="InterPro" id="IPR018060">
    <property type="entry name" value="HTH_AraC"/>
</dbReference>
<gene>
    <name evidence="5" type="ORF">SAMN06295984_2578</name>
</gene>
<dbReference type="PROSITE" id="PS00041">
    <property type="entry name" value="HTH_ARAC_FAMILY_1"/>
    <property type="match status" value="1"/>
</dbReference>
<dbReference type="Proteomes" id="UP000194469">
    <property type="component" value="Unassembled WGS sequence"/>
</dbReference>
<keyword evidence="6" id="KW-1185">Reference proteome</keyword>
<feature type="domain" description="HTH araC/xylS-type" evidence="4">
    <location>
        <begin position="188"/>
        <end position="286"/>
    </location>
</feature>
<evidence type="ECO:0000256" key="1">
    <source>
        <dbReference type="ARBA" id="ARBA00023015"/>
    </source>
</evidence>